<evidence type="ECO:0000256" key="1">
    <source>
        <dbReference type="SAM" id="MobiDB-lite"/>
    </source>
</evidence>
<gene>
    <name evidence="3" type="ORF">CALVIDRAFT_563237</name>
</gene>
<dbReference type="Gene3D" id="3.40.50.10190">
    <property type="entry name" value="BRCT domain"/>
    <property type="match status" value="1"/>
</dbReference>
<evidence type="ECO:0000313" key="4">
    <source>
        <dbReference type="Proteomes" id="UP000076738"/>
    </source>
</evidence>
<evidence type="ECO:0000313" key="3">
    <source>
        <dbReference type="EMBL" id="KZO97013.1"/>
    </source>
</evidence>
<evidence type="ECO:0000259" key="2">
    <source>
        <dbReference type="PROSITE" id="PS50172"/>
    </source>
</evidence>
<feature type="compositionally biased region" description="Polar residues" evidence="1">
    <location>
        <begin position="141"/>
        <end position="151"/>
    </location>
</feature>
<dbReference type="EMBL" id="KV417281">
    <property type="protein sequence ID" value="KZO97013.1"/>
    <property type="molecule type" value="Genomic_DNA"/>
</dbReference>
<dbReference type="InterPro" id="IPR001357">
    <property type="entry name" value="BRCT_dom"/>
</dbReference>
<dbReference type="PROSITE" id="PS50172">
    <property type="entry name" value="BRCT"/>
    <property type="match status" value="1"/>
</dbReference>
<feature type="domain" description="BRCT" evidence="2">
    <location>
        <begin position="35"/>
        <end position="111"/>
    </location>
</feature>
<dbReference type="Pfam" id="PF16589">
    <property type="entry name" value="BRCT_2"/>
    <property type="match status" value="1"/>
</dbReference>
<organism evidence="3 4">
    <name type="scientific">Calocera viscosa (strain TUFC12733)</name>
    <dbReference type="NCBI Taxonomy" id="1330018"/>
    <lineage>
        <taxon>Eukaryota</taxon>
        <taxon>Fungi</taxon>
        <taxon>Dikarya</taxon>
        <taxon>Basidiomycota</taxon>
        <taxon>Agaricomycotina</taxon>
        <taxon>Dacrymycetes</taxon>
        <taxon>Dacrymycetales</taxon>
        <taxon>Dacrymycetaceae</taxon>
        <taxon>Calocera</taxon>
    </lineage>
</organism>
<proteinExistence type="predicted"/>
<dbReference type="Proteomes" id="UP000076738">
    <property type="component" value="Unassembled WGS sequence"/>
</dbReference>
<keyword evidence="4" id="KW-1185">Reference proteome</keyword>
<dbReference type="STRING" id="1330018.A0A167MS92"/>
<dbReference type="InterPro" id="IPR036420">
    <property type="entry name" value="BRCT_dom_sf"/>
</dbReference>
<name>A0A167MS92_CALVF</name>
<protein>
    <recommendedName>
        <fullName evidence="2">BRCT domain-containing protein</fullName>
    </recommendedName>
</protein>
<sequence>MPSSSQASGTGRFFILEEDGKQVQASFWVQPEIKERTKLIRAINRHGGRVAHSMSDCHYVVVRSSLSDIGKSGKNKNAELGWKFERTVVKPTWIEACVAAQELVDIDEYVMEPPVTPKKRGRPKKTTPTPTKVKAEREDSTTTLADVQTTPNRRHVHNEGVSQSSENGWKAEPVLLGDSDDEELF</sequence>
<accession>A0A167MS92</accession>
<dbReference type="OrthoDB" id="3267102at2759"/>
<feature type="region of interest" description="Disordered" evidence="1">
    <location>
        <begin position="113"/>
        <end position="185"/>
    </location>
</feature>
<dbReference type="AlphaFoldDB" id="A0A167MS92"/>
<reference evidence="3 4" key="1">
    <citation type="journal article" date="2016" name="Mol. Biol. Evol.">
        <title>Comparative Genomics of Early-Diverging Mushroom-Forming Fungi Provides Insights into the Origins of Lignocellulose Decay Capabilities.</title>
        <authorList>
            <person name="Nagy L.G."/>
            <person name="Riley R."/>
            <person name="Tritt A."/>
            <person name="Adam C."/>
            <person name="Daum C."/>
            <person name="Floudas D."/>
            <person name="Sun H."/>
            <person name="Yadav J.S."/>
            <person name="Pangilinan J."/>
            <person name="Larsson K.H."/>
            <person name="Matsuura K."/>
            <person name="Barry K."/>
            <person name="Labutti K."/>
            <person name="Kuo R."/>
            <person name="Ohm R.A."/>
            <person name="Bhattacharya S.S."/>
            <person name="Shirouzu T."/>
            <person name="Yoshinaga Y."/>
            <person name="Martin F.M."/>
            <person name="Grigoriev I.V."/>
            <person name="Hibbett D.S."/>
        </authorList>
    </citation>
    <scope>NUCLEOTIDE SEQUENCE [LARGE SCALE GENOMIC DNA]</scope>
    <source>
        <strain evidence="3 4">TUFC12733</strain>
    </source>
</reference>
<dbReference type="SUPFAM" id="SSF52113">
    <property type="entry name" value="BRCT domain"/>
    <property type="match status" value="1"/>
</dbReference>